<organism evidence="4 5">
    <name type="scientific">Clostridium estertheticum subsp. estertheticum</name>
    <dbReference type="NCBI Taxonomy" id="1552"/>
    <lineage>
        <taxon>Bacteria</taxon>
        <taxon>Bacillati</taxon>
        <taxon>Bacillota</taxon>
        <taxon>Clostridia</taxon>
        <taxon>Eubacteriales</taxon>
        <taxon>Clostridiaceae</taxon>
        <taxon>Clostridium</taxon>
    </lineage>
</organism>
<keyword evidence="3" id="KW-0411">Iron-sulfur</keyword>
<name>A0A1J0GFN8_9CLOT</name>
<dbReference type="GO" id="GO:0046872">
    <property type="term" value="F:metal ion binding"/>
    <property type="evidence" value="ECO:0007669"/>
    <property type="project" value="UniProtKB-KW"/>
</dbReference>
<dbReference type="PANTHER" id="PTHR43578">
    <property type="entry name" value="NADH-QUINONE OXIDOREDUCTASE SUBUNIT F"/>
    <property type="match status" value="1"/>
</dbReference>
<dbReference type="PANTHER" id="PTHR43578:SF3">
    <property type="entry name" value="NADH-QUINONE OXIDOREDUCTASE SUBUNIT F"/>
    <property type="match status" value="1"/>
</dbReference>
<evidence type="ECO:0000313" key="5">
    <source>
        <dbReference type="Proteomes" id="UP000182569"/>
    </source>
</evidence>
<dbReference type="SUPFAM" id="SSF52833">
    <property type="entry name" value="Thioredoxin-like"/>
    <property type="match status" value="1"/>
</dbReference>
<sequence length="102" mass="11363">MIKPEFHVFVCTSSRINGTQKGYCHSNDSTEIVTNFIEAIEENDISDKVMVTNSGCLGLCNEGQIVIVYPEGTWYGKVTPDDVDEIVQSHLINGDIVKRLEI</sequence>
<gene>
    <name evidence="4" type="ORF">A7L45_06280</name>
</gene>
<evidence type="ECO:0000256" key="3">
    <source>
        <dbReference type="ARBA" id="ARBA00023014"/>
    </source>
</evidence>
<keyword evidence="5" id="KW-1185">Reference proteome</keyword>
<dbReference type="InterPro" id="IPR048109">
    <property type="entry name" value="Fdxn_Clost-type"/>
</dbReference>
<reference evidence="5" key="1">
    <citation type="journal article" date="2016" name="Front. Microbiol.">
        <title>Complete Genome Sequence of Clostridium estertheticum DSM 8809, a Microbe Identified in Spoiled Vacuum Packed Beef.</title>
        <authorList>
            <person name="Yu Z."/>
            <person name="Gunn L."/>
            <person name="Brennan E."/>
            <person name="Reid R."/>
            <person name="Wall P.G."/>
            <person name="Gaora O.P."/>
            <person name="Hurley D."/>
            <person name="Bolton D."/>
            <person name="Fanning S."/>
        </authorList>
    </citation>
    <scope>NUCLEOTIDE SEQUENCE [LARGE SCALE GENOMIC DNA]</scope>
    <source>
        <strain evidence="5">DSM 8809</strain>
    </source>
</reference>
<dbReference type="CDD" id="cd02980">
    <property type="entry name" value="TRX_Fd_family"/>
    <property type="match status" value="1"/>
</dbReference>
<dbReference type="NCBIfam" id="NF041612">
    <property type="entry name" value="fdxn_Clost"/>
    <property type="match status" value="1"/>
</dbReference>
<dbReference type="Proteomes" id="UP000182569">
    <property type="component" value="Chromosome"/>
</dbReference>
<evidence type="ECO:0000313" key="4">
    <source>
        <dbReference type="EMBL" id="APC39702.1"/>
    </source>
</evidence>
<evidence type="ECO:0000256" key="2">
    <source>
        <dbReference type="ARBA" id="ARBA00023004"/>
    </source>
</evidence>
<dbReference type="Gene3D" id="3.40.30.10">
    <property type="entry name" value="Glutaredoxin"/>
    <property type="match status" value="1"/>
</dbReference>
<dbReference type="OrthoDB" id="9800692at2"/>
<dbReference type="GO" id="GO:0051536">
    <property type="term" value="F:iron-sulfur cluster binding"/>
    <property type="evidence" value="ECO:0007669"/>
    <property type="project" value="UniProtKB-KW"/>
</dbReference>
<proteinExistence type="predicted"/>
<protein>
    <submittedName>
        <fullName evidence="4">2Fe-2S ferredoxin</fullName>
    </submittedName>
</protein>
<dbReference type="EMBL" id="CP015756">
    <property type="protein sequence ID" value="APC39702.1"/>
    <property type="molecule type" value="Genomic_DNA"/>
</dbReference>
<dbReference type="STRING" id="1552.A7L45_06280"/>
<dbReference type="KEGG" id="ceu:A7L45_06280"/>
<dbReference type="AlphaFoldDB" id="A0A1J0GFN8"/>
<keyword evidence="2" id="KW-0408">Iron</keyword>
<dbReference type="RefSeq" id="WP_071611995.1">
    <property type="nucleotide sequence ID" value="NZ_CP015756.1"/>
</dbReference>
<accession>A0A1J0GFN8</accession>
<keyword evidence="1" id="KW-0479">Metal-binding</keyword>
<evidence type="ECO:0000256" key="1">
    <source>
        <dbReference type="ARBA" id="ARBA00022723"/>
    </source>
</evidence>
<dbReference type="InterPro" id="IPR036249">
    <property type="entry name" value="Thioredoxin-like_sf"/>
</dbReference>